<evidence type="ECO:0000313" key="10">
    <source>
        <dbReference type="EMBL" id="MDT0414297.1"/>
    </source>
</evidence>
<dbReference type="EC" id="1.1.1.1" evidence="3"/>
<keyword evidence="4" id="KW-0479">Metal-binding</keyword>
<dbReference type="InterPro" id="IPR036291">
    <property type="entry name" value="NAD(P)-bd_dom_sf"/>
</dbReference>
<evidence type="ECO:0000256" key="6">
    <source>
        <dbReference type="ARBA" id="ARBA00023002"/>
    </source>
</evidence>
<evidence type="ECO:0000256" key="3">
    <source>
        <dbReference type="ARBA" id="ARBA00013190"/>
    </source>
</evidence>
<accession>A0ABD5DZ21</accession>
<comment type="similarity">
    <text evidence="2">Belongs to the zinc-containing alcohol dehydrogenase family.</text>
</comment>
<evidence type="ECO:0000256" key="2">
    <source>
        <dbReference type="ARBA" id="ARBA00008072"/>
    </source>
</evidence>
<evidence type="ECO:0000259" key="9">
    <source>
        <dbReference type="SMART" id="SM00829"/>
    </source>
</evidence>
<keyword evidence="5" id="KW-0862">Zinc</keyword>
<dbReference type="SUPFAM" id="SSF50129">
    <property type="entry name" value="GroES-like"/>
    <property type="match status" value="1"/>
</dbReference>
<dbReference type="Pfam" id="PF00107">
    <property type="entry name" value="ADH_zinc_N"/>
    <property type="match status" value="1"/>
</dbReference>
<dbReference type="Gene3D" id="3.90.180.10">
    <property type="entry name" value="Medium-chain alcohol dehydrogenases, catalytic domain"/>
    <property type="match status" value="1"/>
</dbReference>
<dbReference type="GO" id="GO:0046872">
    <property type="term" value="F:metal ion binding"/>
    <property type="evidence" value="ECO:0007669"/>
    <property type="project" value="UniProtKB-KW"/>
</dbReference>
<evidence type="ECO:0000313" key="11">
    <source>
        <dbReference type="Proteomes" id="UP001183607"/>
    </source>
</evidence>
<gene>
    <name evidence="10" type="ORF">RM574_02235</name>
</gene>
<dbReference type="InterPro" id="IPR013149">
    <property type="entry name" value="ADH-like_C"/>
</dbReference>
<comment type="cofactor">
    <cofactor evidence="1">
        <name>Zn(2+)</name>
        <dbReference type="ChEBI" id="CHEBI:29105"/>
    </cofactor>
</comment>
<comment type="catalytic activity">
    <reaction evidence="7">
        <text>a secondary alcohol + NAD(+) = a ketone + NADH + H(+)</text>
        <dbReference type="Rhea" id="RHEA:10740"/>
        <dbReference type="ChEBI" id="CHEBI:15378"/>
        <dbReference type="ChEBI" id="CHEBI:17087"/>
        <dbReference type="ChEBI" id="CHEBI:35681"/>
        <dbReference type="ChEBI" id="CHEBI:57540"/>
        <dbReference type="ChEBI" id="CHEBI:57945"/>
        <dbReference type="EC" id="1.1.1.1"/>
    </reaction>
</comment>
<name>A0ABD5DZ21_9ACTN</name>
<evidence type="ECO:0000256" key="8">
    <source>
        <dbReference type="ARBA" id="ARBA00049243"/>
    </source>
</evidence>
<reference evidence="11" key="1">
    <citation type="submission" date="2023-07" db="EMBL/GenBank/DDBJ databases">
        <title>30 novel species of actinomycetes from the DSMZ collection.</title>
        <authorList>
            <person name="Nouioui I."/>
        </authorList>
    </citation>
    <scope>NUCLEOTIDE SEQUENCE [LARGE SCALE GENOMIC DNA]</scope>
    <source>
        <strain evidence="11">DSM 41982</strain>
    </source>
</reference>
<dbReference type="InterPro" id="IPR013154">
    <property type="entry name" value="ADH-like_N"/>
</dbReference>
<proteinExistence type="inferred from homology"/>
<dbReference type="InterPro" id="IPR020843">
    <property type="entry name" value="ER"/>
</dbReference>
<evidence type="ECO:0000256" key="5">
    <source>
        <dbReference type="ARBA" id="ARBA00022833"/>
    </source>
</evidence>
<evidence type="ECO:0000256" key="1">
    <source>
        <dbReference type="ARBA" id="ARBA00001947"/>
    </source>
</evidence>
<dbReference type="GO" id="GO:0004022">
    <property type="term" value="F:alcohol dehydrogenase (NAD+) activity"/>
    <property type="evidence" value="ECO:0007669"/>
    <property type="project" value="UniProtKB-EC"/>
</dbReference>
<dbReference type="SMART" id="SM00829">
    <property type="entry name" value="PKS_ER"/>
    <property type="match status" value="1"/>
</dbReference>
<evidence type="ECO:0000256" key="7">
    <source>
        <dbReference type="ARBA" id="ARBA00049164"/>
    </source>
</evidence>
<protein>
    <recommendedName>
        <fullName evidence="3">alcohol dehydrogenase</fullName>
        <ecNumber evidence="3">1.1.1.1</ecNumber>
    </recommendedName>
</protein>
<comment type="catalytic activity">
    <reaction evidence="8">
        <text>a primary alcohol + NAD(+) = an aldehyde + NADH + H(+)</text>
        <dbReference type="Rhea" id="RHEA:10736"/>
        <dbReference type="ChEBI" id="CHEBI:15378"/>
        <dbReference type="ChEBI" id="CHEBI:15734"/>
        <dbReference type="ChEBI" id="CHEBI:17478"/>
        <dbReference type="ChEBI" id="CHEBI:57540"/>
        <dbReference type="ChEBI" id="CHEBI:57945"/>
        <dbReference type="EC" id="1.1.1.1"/>
    </reaction>
</comment>
<dbReference type="Gene3D" id="3.40.50.720">
    <property type="entry name" value="NAD(P)-binding Rossmann-like Domain"/>
    <property type="match status" value="1"/>
</dbReference>
<dbReference type="Pfam" id="PF08240">
    <property type="entry name" value="ADH_N"/>
    <property type="match status" value="1"/>
</dbReference>
<dbReference type="InterPro" id="IPR011032">
    <property type="entry name" value="GroES-like_sf"/>
</dbReference>
<dbReference type="RefSeq" id="WP_043255853.1">
    <property type="nucleotide sequence ID" value="NZ_JAVRER010000002.1"/>
</dbReference>
<comment type="caution">
    <text evidence="10">The sequence shown here is derived from an EMBL/GenBank/DDBJ whole genome shotgun (WGS) entry which is preliminary data.</text>
</comment>
<organism evidence="10 11">
    <name type="scientific">Streptomyces evansiae</name>
    <dbReference type="NCBI Taxonomy" id="3075535"/>
    <lineage>
        <taxon>Bacteria</taxon>
        <taxon>Bacillati</taxon>
        <taxon>Actinomycetota</taxon>
        <taxon>Actinomycetes</taxon>
        <taxon>Kitasatosporales</taxon>
        <taxon>Streptomycetaceae</taxon>
        <taxon>Streptomyces</taxon>
    </lineage>
</organism>
<dbReference type="SUPFAM" id="SSF51735">
    <property type="entry name" value="NAD(P)-binding Rossmann-fold domains"/>
    <property type="match status" value="1"/>
</dbReference>
<dbReference type="PANTHER" id="PTHR42940">
    <property type="entry name" value="ALCOHOL DEHYDROGENASE 1-RELATED"/>
    <property type="match status" value="1"/>
</dbReference>
<dbReference type="AlphaFoldDB" id="A0ABD5DZ21"/>
<dbReference type="CDD" id="cd08245">
    <property type="entry name" value="CAD"/>
    <property type="match status" value="1"/>
</dbReference>
<feature type="domain" description="Enoyl reductase (ER)" evidence="9">
    <location>
        <begin position="4"/>
        <end position="337"/>
    </location>
</feature>
<keyword evidence="6" id="KW-0560">Oxidoreductase</keyword>
<dbReference type="PANTHER" id="PTHR42940:SF8">
    <property type="entry name" value="VACUOLAR PROTEIN SORTING-ASSOCIATED PROTEIN 11"/>
    <property type="match status" value="1"/>
</dbReference>
<evidence type="ECO:0000256" key="4">
    <source>
        <dbReference type="ARBA" id="ARBA00022723"/>
    </source>
</evidence>
<dbReference type="Proteomes" id="UP001183607">
    <property type="component" value="Unassembled WGS sequence"/>
</dbReference>
<dbReference type="EMBL" id="JAVRER010000002">
    <property type="protein sequence ID" value="MDT0414297.1"/>
    <property type="molecule type" value="Genomic_DNA"/>
</dbReference>
<sequence length="339" mass="35333">MKAAVIPEVNAPWEIREVATPRPGPGQVLLKVHACGLCHNDLWTAQGVFPFPSCDPAITGHEAAGEVVEVGPGTTSRQVGDRVGTTWVQATCGRCSSCRGNPPLTGSSGMTCAAPVMTGLNVQGGHAEYLCVAAASTVLLPDGLDYVTAAPVLCAGYTAWSALRASEPQPHERIAVLGIGGLGHMALQYARASGFETVALTRSPDKHALAAKLGADLVVRDGEELREAGGADVVLVTGTSYEAATDALRGLRVGGRVVLATIDPVGSFRIGPNAPTFWARGQRVLGASHDGLGYLTEALDLVARGEVTPMTEVFPMERITDAVDKAARGEVRFRAVVTY</sequence>